<keyword evidence="7" id="KW-0732">Signal</keyword>
<dbReference type="GO" id="GO:0016020">
    <property type="term" value="C:membrane"/>
    <property type="evidence" value="ECO:0007669"/>
    <property type="project" value="UniProtKB-SubCell"/>
</dbReference>
<keyword evidence="3 6" id="KW-1133">Transmembrane helix</keyword>
<keyword evidence="2 6" id="KW-0812">Transmembrane</keyword>
<feature type="compositionally biased region" description="Polar residues" evidence="5">
    <location>
        <begin position="431"/>
        <end position="450"/>
    </location>
</feature>
<feature type="region of interest" description="Disordered" evidence="5">
    <location>
        <begin position="488"/>
        <end position="508"/>
    </location>
</feature>
<name>A0AAN6WW52_9PEZI</name>
<dbReference type="AlphaFoldDB" id="A0AAN6WW52"/>
<organism evidence="8 9">
    <name type="scientific">Podospora australis</name>
    <dbReference type="NCBI Taxonomy" id="1536484"/>
    <lineage>
        <taxon>Eukaryota</taxon>
        <taxon>Fungi</taxon>
        <taxon>Dikarya</taxon>
        <taxon>Ascomycota</taxon>
        <taxon>Pezizomycotina</taxon>
        <taxon>Sordariomycetes</taxon>
        <taxon>Sordariomycetidae</taxon>
        <taxon>Sordariales</taxon>
        <taxon>Podosporaceae</taxon>
        <taxon>Podospora</taxon>
    </lineage>
</organism>
<reference evidence="8" key="2">
    <citation type="submission" date="2023-05" db="EMBL/GenBank/DDBJ databases">
        <authorList>
            <consortium name="Lawrence Berkeley National Laboratory"/>
            <person name="Steindorff A."/>
            <person name="Hensen N."/>
            <person name="Bonometti L."/>
            <person name="Westerberg I."/>
            <person name="Brannstrom I.O."/>
            <person name="Guillou S."/>
            <person name="Cros-Aarteil S."/>
            <person name="Calhoun S."/>
            <person name="Haridas S."/>
            <person name="Kuo A."/>
            <person name="Mondo S."/>
            <person name="Pangilinan J."/>
            <person name="Riley R."/>
            <person name="Labutti K."/>
            <person name="Andreopoulos B."/>
            <person name="Lipzen A."/>
            <person name="Chen C."/>
            <person name="Yanf M."/>
            <person name="Daum C."/>
            <person name="Ng V."/>
            <person name="Clum A."/>
            <person name="Ohm R."/>
            <person name="Martin F."/>
            <person name="Silar P."/>
            <person name="Natvig D."/>
            <person name="Lalanne C."/>
            <person name="Gautier V."/>
            <person name="Ament-Velasquez S.L."/>
            <person name="Kruys A."/>
            <person name="Hutchinson M.I."/>
            <person name="Powell A.J."/>
            <person name="Barry K."/>
            <person name="Miller A.N."/>
            <person name="Grigoriev I.V."/>
            <person name="Debuchy R."/>
            <person name="Gladieux P."/>
            <person name="Thoren M.H."/>
            <person name="Johannesson H."/>
        </authorList>
    </citation>
    <scope>NUCLEOTIDE SEQUENCE</scope>
    <source>
        <strain evidence="8">PSN309</strain>
    </source>
</reference>
<dbReference type="InterPro" id="IPR015915">
    <property type="entry name" value="Kelch-typ_b-propeller"/>
</dbReference>
<dbReference type="InterPro" id="IPR051694">
    <property type="entry name" value="Immunoregulatory_rcpt-like"/>
</dbReference>
<dbReference type="PANTHER" id="PTHR15549">
    <property type="entry name" value="PAIRED IMMUNOGLOBULIN-LIKE TYPE 2 RECEPTOR"/>
    <property type="match status" value="1"/>
</dbReference>
<evidence type="ECO:0000313" key="8">
    <source>
        <dbReference type="EMBL" id="KAK4188728.1"/>
    </source>
</evidence>
<feature type="chain" id="PRO_5042849111" description="Kelch repeat protein" evidence="7">
    <location>
        <begin position="24"/>
        <end position="570"/>
    </location>
</feature>
<proteinExistence type="predicted"/>
<comment type="caution">
    <text evidence="8">The sequence shown here is derived from an EMBL/GenBank/DDBJ whole genome shotgun (WGS) entry which is preliminary data.</text>
</comment>
<sequence>MSSFYSSGRFALGCLILAQGVRSDDVPTVENFLRRSIGSATLLGNYVYIDGGEILHKGAGQQALPVNSTLSIDMSESWTTSDVVIRSIPKPGPHKGGTTVWTNEKDGEFYSWGGKWPYGINMSSTTDLWKFKADGKGGGEWSVQPPKSPNVFNELHPTENAAFTNNEDTGFHIGGWVTQWTDKRHKTDDQPVPGMITFNMRTKEWQNGTVQFSPFGRDVAVGGSAHYISRHTFNAPDGLVMVLGGSKTTATSFKRDWDAMSFFDLDNPTFFDPGSMKSFTQKTVGKAFPPGPRAGFCLTGFRTADFSGYDLFLYGGFRASDGNKYNDAWVLTLPAFVWHRVDDAPGGGREWLNCIKVGNGQVLSIGGTNGTFTNKDPAPNGLQLFDMSTLRWTDSYNANDNTYERADAIKQIYTNWTWDDVDWSPDGVQEMFSNAAPSKTPEPSSDSQGSTPVGAIVGGVVGGVAAIAIIGFLVWFLLRRRRRNRHDSIPLQEPDSPARGGGYSDAPQNNMKLMFPQEMGGNQVVDGYQEAPGVGKGSYAQQELDGQAVTGSYELQSGQTQQRGPAAELA</sequence>
<feature type="signal peptide" evidence="7">
    <location>
        <begin position="1"/>
        <end position="23"/>
    </location>
</feature>
<evidence type="ECO:0000256" key="2">
    <source>
        <dbReference type="ARBA" id="ARBA00022692"/>
    </source>
</evidence>
<dbReference type="Proteomes" id="UP001302126">
    <property type="component" value="Unassembled WGS sequence"/>
</dbReference>
<evidence type="ECO:0000256" key="4">
    <source>
        <dbReference type="ARBA" id="ARBA00023136"/>
    </source>
</evidence>
<dbReference type="GO" id="GO:0071944">
    <property type="term" value="C:cell periphery"/>
    <property type="evidence" value="ECO:0007669"/>
    <property type="project" value="UniProtKB-ARBA"/>
</dbReference>
<protein>
    <recommendedName>
        <fullName evidence="10">Kelch repeat protein</fullName>
    </recommendedName>
</protein>
<evidence type="ECO:0000256" key="5">
    <source>
        <dbReference type="SAM" id="MobiDB-lite"/>
    </source>
</evidence>
<dbReference type="PANTHER" id="PTHR15549:SF27">
    <property type="entry name" value="CHITIN-BINDING TYPE-1 DOMAIN-CONTAINING PROTEIN"/>
    <property type="match status" value="1"/>
</dbReference>
<accession>A0AAN6WW52</accession>
<evidence type="ECO:0000256" key="6">
    <source>
        <dbReference type="SAM" id="Phobius"/>
    </source>
</evidence>
<feature type="region of interest" description="Disordered" evidence="5">
    <location>
        <begin position="523"/>
        <end position="570"/>
    </location>
</feature>
<feature type="transmembrane region" description="Helical" evidence="6">
    <location>
        <begin position="453"/>
        <end position="478"/>
    </location>
</feature>
<feature type="compositionally biased region" description="Polar residues" evidence="5">
    <location>
        <begin position="549"/>
        <end position="563"/>
    </location>
</feature>
<keyword evidence="4 6" id="KW-0472">Membrane</keyword>
<reference evidence="8" key="1">
    <citation type="journal article" date="2023" name="Mol. Phylogenet. Evol.">
        <title>Genome-scale phylogeny and comparative genomics of the fungal order Sordariales.</title>
        <authorList>
            <person name="Hensen N."/>
            <person name="Bonometti L."/>
            <person name="Westerberg I."/>
            <person name="Brannstrom I.O."/>
            <person name="Guillou S."/>
            <person name="Cros-Aarteil S."/>
            <person name="Calhoun S."/>
            <person name="Haridas S."/>
            <person name="Kuo A."/>
            <person name="Mondo S."/>
            <person name="Pangilinan J."/>
            <person name="Riley R."/>
            <person name="LaButti K."/>
            <person name="Andreopoulos B."/>
            <person name="Lipzen A."/>
            <person name="Chen C."/>
            <person name="Yan M."/>
            <person name="Daum C."/>
            <person name="Ng V."/>
            <person name="Clum A."/>
            <person name="Steindorff A."/>
            <person name="Ohm R.A."/>
            <person name="Martin F."/>
            <person name="Silar P."/>
            <person name="Natvig D.O."/>
            <person name="Lalanne C."/>
            <person name="Gautier V."/>
            <person name="Ament-Velasquez S.L."/>
            <person name="Kruys A."/>
            <person name="Hutchinson M.I."/>
            <person name="Powell A.J."/>
            <person name="Barry K."/>
            <person name="Miller A.N."/>
            <person name="Grigoriev I.V."/>
            <person name="Debuchy R."/>
            <person name="Gladieux P."/>
            <person name="Hiltunen Thoren M."/>
            <person name="Johannesson H."/>
        </authorList>
    </citation>
    <scope>NUCLEOTIDE SEQUENCE</scope>
    <source>
        <strain evidence="8">PSN309</strain>
    </source>
</reference>
<comment type="subcellular location">
    <subcellularLocation>
        <location evidence="1">Membrane</location>
        <topology evidence="1">Single-pass membrane protein</topology>
    </subcellularLocation>
</comment>
<gene>
    <name evidence="8" type="ORF">QBC35DRAFT_184724</name>
</gene>
<dbReference type="SUPFAM" id="SSF117281">
    <property type="entry name" value="Kelch motif"/>
    <property type="match status" value="2"/>
</dbReference>
<evidence type="ECO:0000313" key="9">
    <source>
        <dbReference type="Proteomes" id="UP001302126"/>
    </source>
</evidence>
<keyword evidence="9" id="KW-1185">Reference proteome</keyword>
<evidence type="ECO:0000256" key="1">
    <source>
        <dbReference type="ARBA" id="ARBA00004167"/>
    </source>
</evidence>
<evidence type="ECO:0000256" key="3">
    <source>
        <dbReference type="ARBA" id="ARBA00022989"/>
    </source>
</evidence>
<feature type="region of interest" description="Disordered" evidence="5">
    <location>
        <begin position="429"/>
        <end position="450"/>
    </location>
</feature>
<dbReference type="Gene3D" id="2.120.10.80">
    <property type="entry name" value="Kelch-type beta propeller"/>
    <property type="match status" value="1"/>
</dbReference>
<evidence type="ECO:0008006" key="10">
    <source>
        <dbReference type="Google" id="ProtNLM"/>
    </source>
</evidence>
<dbReference type="EMBL" id="MU864384">
    <property type="protein sequence ID" value="KAK4188728.1"/>
    <property type="molecule type" value="Genomic_DNA"/>
</dbReference>
<evidence type="ECO:0000256" key="7">
    <source>
        <dbReference type="SAM" id="SignalP"/>
    </source>
</evidence>